<gene>
    <name evidence="6" type="ORF">EV191_101593</name>
</gene>
<protein>
    <submittedName>
        <fullName evidence="6">TetR family transcriptional regulator</fullName>
    </submittedName>
</protein>
<sequence>MTAEEQELGRAERKRLQTRERLYHAAVSLFAEHGYDATTMTDIAEHADTARGTAFNHFPTKGAFTLEWTRRRTQEAAMVTSSTLSEDIGTIPRIRAYFAYLASVNERERVLTRNMLKGWLHAEGPLQEDSPWLSQELTTWIATGQDTGEIAPSVDPRAAANLLRDGYLGALYRWVREGDESPDQLNTEIAKAVDLVLAALAVRPGEGSASAAGPR</sequence>
<dbReference type="Pfam" id="PF00440">
    <property type="entry name" value="TetR_N"/>
    <property type="match status" value="1"/>
</dbReference>
<dbReference type="EMBL" id="SLXQ01000001">
    <property type="protein sequence ID" value="TCP56648.1"/>
    <property type="molecule type" value="Genomic_DNA"/>
</dbReference>
<keyword evidence="1" id="KW-0805">Transcription regulation</keyword>
<dbReference type="AlphaFoldDB" id="A0A4R2R4L9"/>
<dbReference type="SUPFAM" id="SSF48498">
    <property type="entry name" value="Tetracyclin repressor-like, C-terminal domain"/>
    <property type="match status" value="1"/>
</dbReference>
<organism evidence="6 7">
    <name type="scientific">Tamaricihabitans halophyticus</name>
    <dbReference type="NCBI Taxonomy" id="1262583"/>
    <lineage>
        <taxon>Bacteria</taxon>
        <taxon>Bacillati</taxon>
        <taxon>Actinomycetota</taxon>
        <taxon>Actinomycetes</taxon>
        <taxon>Pseudonocardiales</taxon>
        <taxon>Pseudonocardiaceae</taxon>
        <taxon>Tamaricihabitans</taxon>
    </lineage>
</organism>
<accession>A0A4R2R4L9</accession>
<dbReference type="PANTHER" id="PTHR30055:SF234">
    <property type="entry name" value="HTH-TYPE TRANSCRIPTIONAL REGULATOR BETI"/>
    <property type="match status" value="1"/>
</dbReference>
<evidence type="ECO:0000313" key="6">
    <source>
        <dbReference type="EMBL" id="TCP56648.1"/>
    </source>
</evidence>
<name>A0A4R2R4L9_9PSEU</name>
<dbReference type="InterPro" id="IPR036271">
    <property type="entry name" value="Tet_transcr_reg_TetR-rel_C_sf"/>
</dbReference>
<evidence type="ECO:0000313" key="7">
    <source>
        <dbReference type="Proteomes" id="UP000294911"/>
    </source>
</evidence>
<reference evidence="6 7" key="1">
    <citation type="submission" date="2019-03" db="EMBL/GenBank/DDBJ databases">
        <title>Genomic Encyclopedia of Type Strains, Phase IV (KMG-IV): sequencing the most valuable type-strain genomes for metagenomic binning, comparative biology and taxonomic classification.</title>
        <authorList>
            <person name="Goeker M."/>
        </authorList>
    </citation>
    <scope>NUCLEOTIDE SEQUENCE [LARGE SCALE GENOMIC DNA]</scope>
    <source>
        <strain evidence="6 7">DSM 45765</strain>
    </source>
</reference>
<evidence type="ECO:0000256" key="1">
    <source>
        <dbReference type="ARBA" id="ARBA00023015"/>
    </source>
</evidence>
<proteinExistence type="predicted"/>
<dbReference type="GO" id="GO:0000976">
    <property type="term" value="F:transcription cis-regulatory region binding"/>
    <property type="evidence" value="ECO:0007669"/>
    <property type="project" value="TreeGrafter"/>
</dbReference>
<dbReference type="InterPro" id="IPR009057">
    <property type="entry name" value="Homeodomain-like_sf"/>
</dbReference>
<dbReference type="PANTHER" id="PTHR30055">
    <property type="entry name" value="HTH-TYPE TRANSCRIPTIONAL REGULATOR RUTR"/>
    <property type="match status" value="1"/>
</dbReference>
<keyword evidence="7" id="KW-1185">Reference proteome</keyword>
<dbReference type="Proteomes" id="UP000294911">
    <property type="component" value="Unassembled WGS sequence"/>
</dbReference>
<evidence type="ECO:0000259" key="5">
    <source>
        <dbReference type="PROSITE" id="PS50977"/>
    </source>
</evidence>
<dbReference type="PRINTS" id="PR00455">
    <property type="entry name" value="HTHTETR"/>
</dbReference>
<feature type="DNA-binding region" description="H-T-H motif" evidence="4">
    <location>
        <begin position="39"/>
        <end position="58"/>
    </location>
</feature>
<dbReference type="Gene3D" id="1.10.357.10">
    <property type="entry name" value="Tetracycline Repressor, domain 2"/>
    <property type="match status" value="1"/>
</dbReference>
<keyword evidence="3" id="KW-0804">Transcription</keyword>
<dbReference type="PROSITE" id="PS50977">
    <property type="entry name" value="HTH_TETR_2"/>
    <property type="match status" value="1"/>
</dbReference>
<feature type="domain" description="HTH tetR-type" evidence="5">
    <location>
        <begin position="16"/>
        <end position="76"/>
    </location>
</feature>
<dbReference type="GO" id="GO:0003700">
    <property type="term" value="F:DNA-binding transcription factor activity"/>
    <property type="evidence" value="ECO:0007669"/>
    <property type="project" value="TreeGrafter"/>
</dbReference>
<keyword evidence="2 4" id="KW-0238">DNA-binding</keyword>
<comment type="caution">
    <text evidence="6">The sequence shown here is derived from an EMBL/GenBank/DDBJ whole genome shotgun (WGS) entry which is preliminary data.</text>
</comment>
<evidence type="ECO:0000256" key="3">
    <source>
        <dbReference type="ARBA" id="ARBA00023163"/>
    </source>
</evidence>
<dbReference type="InterPro" id="IPR050109">
    <property type="entry name" value="HTH-type_TetR-like_transc_reg"/>
</dbReference>
<dbReference type="SUPFAM" id="SSF46689">
    <property type="entry name" value="Homeodomain-like"/>
    <property type="match status" value="1"/>
</dbReference>
<evidence type="ECO:0000256" key="2">
    <source>
        <dbReference type="ARBA" id="ARBA00023125"/>
    </source>
</evidence>
<dbReference type="InterPro" id="IPR001647">
    <property type="entry name" value="HTH_TetR"/>
</dbReference>
<evidence type="ECO:0000256" key="4">
    <source>
        <dbReference type="PROSITE-ProRule" id="PRU00335"/>
    </source>
</evidence>
<dbReference type="RefSeq" id="WP_165912797.1">
    <property type="nucleotide sequence ID" value="NZ_SLXQ01000001.1"/>
</dbReference>